<evidence type="ECO:0000313" key="3">
    <source>
        <dbReference type="EMBL" id="ADU13944.1"/>
    </source>
</evidence>
<proteinExistence type="inferred from homology"/>
<dbReference type="Proteomes" id="UP000001492">
    <property type="component" value="Chromosome 1"/>
</dbReference>
<dbReference type="AlphaFoldDB" id="E8RMR3"/>
<dbReference type="InterPro" id="IPR010819">
    <property type="entry name" value="AGE/CE"/>
</dbReference>
<organism evidence="3 4">
    <name type="scientific">Asticcacaulis excentricus (strain ATCC 15261 / DSM 4724 / KCTC 12464 / NCIMB 9791 / VKM B-1370 / CB 48)</name>
    <dbReference type="NCBI Taxonomy" id="573065"/>
    <lineage>
        <taxon>Bacteria</taxon>
        <taxon>Pseudomonadati</taxon>
        <taxon>Pseudomonadota</taxon>
        <taxon>Alphaproteobacteria</taxon>
        <taxon>Caulobacterales</taxon>
        <taxon>Caulobacteraceae</taxon>
        <taxon>Asticcacaulis</taxon>
    </lineage>
</organism>
<evidence type="ECO:0000256" key="1">
    <source>
        <dbReference type="ARBA" id="ARBA00008558"/>
    </source>
</evidence>
<dbReference type="HOGENOM" id="CLU_046651_1_0_5"/>
<dbReference type="EMBL" id="CP002395">
    <property type="protein sequence ID" value="ADU13944.1"/>
    <property type="molecule type" value="Genomic_DNA"/>
</dbReference>
<dbReference type="PANTHER" id="PTHR15108">
    <property type="entry name" value="N-ACYLGLUCOSAMINE-2-EPIMERASE"/>
    <property type="match status" value="1"/>
</dbReference>
<keyword evidence="2 3" id="KW-0413">Isomerase</keyword>
<dbReference type="EC" id="5.3.1.8" evidence="3"/>
<dbReference type="InterPro" id="IPR012341">
    <property type="entry name" value="6hp_glycosidase-like_sf"/>
</dbReference>
<dbReference type="OrthoDB" id="9806359at2"/>
<dbReference type="eggNOG" id="COG2942">
    <property type="taxonomic scope" value="Bacteria"/>
</dbReference>
<dbReference type="KEGG" id="aex:Astex_2290"/>
<dbReference type="Gene3D" id="1.50.10.10">
    <property type="match status" value="1"/>
</dbReference>
<protein>
    <submittedName>
        <fullName evidence="3">Mannose-6-phosphate isomerase</fullName>
        <ecNumber evidence="3">5.3.1.8</ecNumber>
    </submittedName>
</protein>
<reference evidence="4" key="1">
    <citation type="submission" date="2010-12" db="EMBL/GenBank/DDBJ databases">
        <title>Complete sequence of chromosome 1 of Asticcacaulis excentricus CB 48.</title>
        <authorList>
            <consortium name="US DOE Joint Genome Institute"/>
            <person name="Lucas S."/>
            <person name="Copeland A."/>
            <person name="Lapidus A."/>
            <person name="Cheng J.-F."/>
            <person name="Bruce D."/>
            <person name="Goodwin L."/>
            <person name="Pitluck S."/>
            <person name="Teshima H."/>
            <person name="Davenport K."/>
            <person name="Detter J.C."/>
            <person name="Han C."/>
            <person name="Tapia R."/>
            <person name="Land M."/>
            <person name="Hauser L."/>
            <person name="Jeffries C."/>
            <person name="Kyrpides N."/>
            <person name="Ivanova N."/>
            <person name="Ovchinnikova G."/>
            <person name="Brun Y.V."/>
            <person name="Woyke T."/>
        </authorList>
    </citation>
    <scope>NUCLEOTIDE SEQUENCE [LARGE SCALE GENOMIC DNA]</scope>
    <source>
        <strain evidence="4">ATCC 15261 / DSM 4724 / KCTC 12464 / NCIMB 9791 / VKM B-1370 / CB 48</strain>
    </source>
</reference>
<dbReference type="SUPFAM" id="SSF48208">
    <property type="entry name" value="Six-hairpin glycosidases"/>
    <property type="match status" value="1"/>
</dbReference>
<gene>
    <name evidence="3" type="ordered locus">Astex_2290</name>
</gene>
<name>E8RMR3_ASTEC</name>
<evidence type="ECO:0000256" key="2">
    <source>
        <dbReference type="ARBA" id="ARBA00023235"/>
    </source>
</evidence>
<dbReference type="GO" id="GO:0004476">
    <property type="term" value="F:mannose-6-phosphate isomerase activity"/>
    <property type="evidence" value="ECO:0007669"/>
    <property type="project" value="UniProtKB-EC"/>
</dbReference>
<dbReference type="STRING" id="573065.Astex_2290"/>
<sequence>MSNLNERLTQTQTRLKSWLFDAALPIWRDVGVDKINGGVFETINLKGIPERSNRRTRVAARQVYSYAQARLMGFPGETDEVIDACLAWLNGPALRDDGLLNAVVSADKEVVRAEFDFYDHAFALLAYATAFKVRPQDKDLESRAIVIREALISGYKHPVRGFEEANPRMLPLKTNPHMHLFEACLAWVEAGGDARWKEIAAEIAELCLDKFLHPENGSLREYFDGDWNPIEGEMGRIIEPGHQFEWAWLLIRWAAISGDDKFIAPAKRLVEIAENYGTDHHRNVTIFELWDDFSVKDAKARLWAQTERMKAYVALQSVAGSAEEREECVSKLIKAAEGLELYFDVPIAGLYRDKLTPDGLFVEEPAPASSLYHIICAIDEMTKASI</sequence>
<accession>E8RMR3</accession>
<keyword evidence="4" id="KW-1185">Reference proteome</keyword>
<comment type="similarity">
    <text evidence="1">Belongs to the N-acylglucosamine 2-epimerase family.</text>
</comment>
<dbReference type="Pfam" id="PF07221">
    <property type="entry name" value="GlcNAc_2-epim"/>
    <property type="match status" value="1"/>
</dbReference>
<dbReference type="InterPro" id="IPR008928">
    <property type="entry name" value="6-hairpin_glycosidase_sf"/>
</dbReference>
<evidence type="ECO:0000313" key="4">
    <source>
        <dbReference type="Proteomes" id="UP000001492"/>
    </source>
</evidence>
<dbReference type="GO" id="GO:0005975">
    <property type="term" value="P:carbohydrate metabolic process"/>
    <property type="evidence" value="ECO:0007669"/>
    <property type="project" value="InterPro"/>
</dbReference>
<dbReference type="RefSeq" id="WP_013479772.1">
    <property type="nucleotide sequence ID" value="NC_014816.1"/>
</dbReference>